<name>A0ABP7J8T1_9PSEU</name>
<dbReference type="SMART" id="SM00421">
    <property type="entry name" value="HTH_LUXR"/>
    <property type="match status" value="1"/>
</dbReference>
<dbReference type="Pfam" id="PF13191">
    <property type="entry name" value="AAA_16"/>
    <property type="match status" value="1"/>
</dbReference>
<evidence type="ECO:0000259" key="4">
    <source>
        <dbReference type="PROSITE" id="PS50043"/>
    </source>
</evidence>
<dbReference type="PANTHER" id="PTHR44688:SF16">
    <property type="entry name" value="DNA-BINDING TRANSCRIPTIONAL ACTIVATOR DEVR_DOSR"/>
    <property type="match status" value="1"/>
</dbReference>
<gene>
    <name evidence="5" type="ORF">GCM10022380_64100</name>
</gene>
<evidence type="ECO:0000256" key="2">
    <source>
        <dbReference type="ARBA" id="ARBA00023125"/>
    </source>
</evidence>
<feature type="domain" description="HTH luxR-type" evidence="4">
    <location>
        <begin position="828"/>
        <end position="891"/>
    </location>
</feature>
<dbReference type="Gene3D" id="1.10.10.10">
    <property type="entry name" value="Winged helix-like DNA-binding domain superfamily/Winged helix DNA-binding domain"/>
    <property type="match status" value="1"/>
</dbReference>
<dbReference type="EMBL" id="BAABCM010000011">
    <property type="protein sequence ID" value="GAA3837131.1"/>
    <property type="molecule type" value="Genomic_DNA"/>
</dbReference>
<comment type="caution">
    <text evidence="5">The sequence shown here is derived from an EMBL/GenBank/DDBJ whole genome shotgun (WGS) entry which is preliminary data.</text>
</comment>
<dbReference type="PROSITE" id="PS00622">
    <property type="entry name" value="HTH_LUXR_1"/>
    <property type="match status" value="1"/>
</dbReference>
<keyword evidence="3" id="KW-0804">Transcription</keyword>
<dbReference type="PRINTS" id="PR00038">
    <property type="entry name" value="HTHLUXR"/>
</dbReference>
<protein>
    <submittedName>
        <fullName evidence="5">LuxR family transcriptional regulator</fullName>
    </submittedName>
</protein>
<dbReference type="CDD" id="cd06170">
    <property type="entry name" value="LuxR_C_like"/>
    <property type="match status" value="1"/>
</dbReference>
<accession>A0ABP7J8T1</accession>
<dbReference type="InterPro" id="IPR000792">
    <property type="entry name" value="Tscrpt_reg_LuxR_C"/>
</dbReference>
<evidence type="ECO:0000313" key="6">
    <source>
        <dbReference type="Proteomes" id="UP001501624"/>
    </source>
</evidence>
<keyword evidence="2" id="KW-0238">DNA-binding</keyword>
<dbReference type="PROSITE" id="PS50043">
    <property type="entry name" value="HTH_LUXR_2"/>
    <property type="match status" value="1"/>
</dbReference>
<dbReference type="SUPFAM" id="SSF52540">
    <property type="entry name" value="P-loop containing nucleoside triphosphate hydrolases"/>
    <property type="match status" value="1"/>
</dbReference>
<reference evidence="6" key="1">
    <citation type="journal article" date="2019" name="Int. J. Syst. Evol. Microbiol.">
        <title>The Global Catalogue of Microorganisms (GCM) 10K type strain sequencing project: providing services to taxonomists for standard genome sequencing and annotation.</title>
        <authorList>
            <consortium name="The Broad Institute Genomics Platform"/>
            <consortium name="The Broad Institute Genome Sequencing Center for Infectious Disease"/>
            <person name="Wu L."/>
            <person name="Ma J."/>
        </authorList>
    </citation>
    <scope>NUCLEOTIDE SEQUENCE [LARGE SCALE GENOMIC DNA]</scope>
    <source>
        <strain evidence="6">JCM 17017</strain>
    </source>
</reference>
<dbReference type="Proteomes" id="UP001501624">
    <property type="component" value="Unassembled WGS sequence"/>
</dbReference>
<keyword evidence="6" id="KW-1185">Reference proteome</keyword>
<dbReference type="InterPro" id="IPR016032">
    <property type="entry name" value="Sig_transdc_resp-reg_C-effctor"/>
</dbReference>
<dbReference type="InterPro" id="IPR027417">
    <property type="entry name" value="P-loop_NTPase"/>
</dbReference>
<proteinExistence type="predicted"/>
<dbReference type="SUPFAM" id="SSF46894">
    <property type="entry name" value="C-terminal effector domain of the bipartite response regulators"/>
    <property type="match status" value="1"/>
</dbReference>
<organism evidence="5 6">
    <name type="scientific">Amycolatopsis tucumanensis</name>
    <dbReference type="NCBI Taxonomy" id="401106"/>
    <lineage>
        <taxon>Bacteria</taxon>
        <taxon>Bacillati</taxon>
        <taxon>Actinomycetota</taxon>
        <taxon>Actinomycetes</taxon>
        <taxon>Pseudonocardiales</taxon>
        <taxon>Pseudonocardiaceae</taxon>
        <taxon>Amycolatopsis</taxon>
    </lineage>
</organism>
<dbReference type="PANTHER" id="PTHR44688">
    <property type="entry name" value="DNA-BINDING TRANSCRIPTIONAL ACTIVATOR DEVR_DOSR"/>
    <property type="match status" value="1"/>
</dbReference>
<evidence type="ECO:0000256" key="1">
    <source>
        <dbReference type="ARBA" id="ARBA00023015"/>
    </source>
</evidence>
<evidence type="ECO:0000256" key="3">
    <source>
        <dbReference type="ARBA" id="ARBA00023163"/>
    </source>
</evidence>
<dbReference type="Pfam" id="PF00196">
    <property type="entry name" value="GerE"/>
    <property type="match status" value="1"/>
</dbReference>
<evidence type="ECO:0000313" key="5">
    <source>
        <dbReference type="EMBL" id="GAA3837131.1"/>
    </source>
</evidence>
<dbReference type="Gene3D" id="3.40.50.300">
    <property type="entry name" value="P-loop containing nucleotide triphosphate hydrolases"/>
    <property type="match status" value="1"/>
</dbReference>
<dbReference type="InterPro" id="IPR036388">
    <property type="entry name" value="WH-like_DNA-bd_sf"/>
</dbReference>
<sequence length="891" mass="92462">MRYSDIARRVEDAGDGERLPSRVVGLNWPLTGRAEELRFVDAVVRRGAGNGVVLAGAAGVGKTRLAREALAAAGRRHAGTVWIAATASARAVPLGAFAPVLTGVRGDATQLLRQATEALTGTGRGGVVLGVDDAHLLDALSASLVHQFVLRRVATVVLTVRSGEPAPDAVTALWKDGHLERLEVQPLSEAETVALLEAVLGGPVDSAGAARLWTLCRGNALYLRQLVDGEVAGGGLRVVRGVWRWSGHPALSPGLADLVTTRMGRLSGAVRDVVDVLALGEPLGVPLLTALTSAAGVEQAEAEGLVAVEPDGRRLEARLAHPLYGEVRREALGVLRARRLRGRIAQAIEDTGARRADDTMRRAVLVLDSDLDPDPRLHTLAAQRAIALLDVPLAARLAQTAVDAGGGFEARLTLGFALSWLTRGDEAEARLSALAPLAADDSQRSVVAVARAGNLFFSCRRPADAEAVLDRAEVAVGRSEALAPILAIRALFRAAAGRSREAIETAAAARAAGALPPHAILLAAWAAVGGLGPLGRAGELESAAAPGYAAAERSFDAVVPSFGLCEAHLFGLRLAGELRGVEDLARTRYRQGTEIPGPLQLLGVALLGYAALYRGRLRTAIRRLREAEAGLGPVRQQGPGFGNLLALTQALAMAGEAGQAAVALAAAEVERHPSTALFDPELLLARAWVRAAEGAVSAAIRGAREAARLAAERGQPAFEVYALHVAVCFGDRGAAPRLAELADQVDGPRAAAAATHAAALAHDDADALLAVSRALEDMGDQLAAADAAAQAAAAHTRGGRTAAARAAATRAHHLAQACEGARTPALASAEQPLPLTDREREIVTLAAHGLSNREIADRLVVSVRTVEGHLYRAGAKLGVTERKAFAALLGM</sequence>
<dbReference type="InterPro" id="IPR041664">
    <property type="entry name" value="AAA_16"/>
</dbReference>
<keyword evidence="1" id="KW-0805">Transcription regulation</keyword>